<dbReference type="InterPro" id="IPR036866">
    <property type="entry name" value="RibonucZ/Hydroxyglut_hydro"/>
</dbReference>
<comment type="caution">
    <text evidence="13">The sequence shown here is derived from an EMBL/GenBank/DDBJ whole genome shotgun (WGS) entry which is preliminary data.</text>
</comment>
<dbReference type="GO" id="GO:0008800">
    <property type="term" value="F:beta-lactamase activity"/>
    <property type="evidence" value="ECO:0007669"/>
    <property type="project" value="UniProtKB-EC"/>
</dbReference>
<evidence type="ECO:0000256" key="10">
    <source>
        <dbReference type="ARBA" id="ARBA00022833"/>
    </source>
</evidence>
<keyword evidence="8" id="KW-0574">Periplasm</keyword>
<keyword evidence="11" id="KW-0046">Antibiotic resistance</keyword>
<dbReference type="PANTHER" id="PTHR42951">
    <property type="entry name" value="METALLO-BETA-LACTAMASE DOMAIN-CONTAINING"/>
    <property type="match status" value="1"/>
</dbReference>
<evidence type="ECO:0000256" key="7">
    <source>
        <dbReference type="ARBA" id="ARBA00022729"/>
    </source>
</evidence>
<evidence type="ECO:0000256" key="3">
    <source>
        <dbReference type="ARBA" id="ARBA00004418"/>
    </source>
</evidence>
<evidence type="ECO:0000313" key="13">
    <source>
        <dbReference type="EMBL" id="RVT51560.1"/>
    </source>
</evidence>
<evidence type="ECO:0000256" key="2">
    <source>
        <dbReference type="ARBA" id="ARBA00001947"/>
    </source>
</evidence>
<dbReference type="Gene3D" id="3.60.15.10">
    <property type="entry name" value="Ribonuclease Z/Hydroxyacylglutathione hydrolase-like"/>
    <property type="match status" value="1"/>
</dbReference>
<dbReference type="Proteomes" id="UP000288178">
    <property type="component" value="Unassembled WGS sequence"/>
</dbReference>
<evidence type="ECO:0000259" key="12">
    <source>
        <dbReference type="SMART" id="SM00849"/>
    </source>
</evidence>
<evidence type="ECO:0000256" key="9">
    <source>
        <dbReference type="ARBA" id="ARBA00022801"/>
    </source>
</evidence>
<dbReference type="GO" id="GO:0042597">
    <property type="term" value="C:periplasmic space"/>
    <property type="evidence" value="ECO:0007669"/>
    <property type="project" value="UniProtKB-SubCell"/>
</dbReference>
<sequence>MRFSDPLHGLTVLERGWLSSNNLLIHPAPGEPGAVLVDTAHVNHAAQTVALVREALHGEPLAHVLNTHLHSDHCGGNASLQRAFGVPVAIPPGLADAVKAWDDAALSYAATGQRMERFEPQALLNPGDAVESGGRSWEVLAAPGHDPHSVMLFDRAHGVLVSADALWEHGFGVVFPEIDGEPGFDDVAMVLERIAALPVRVVIPGHGRPFTDVGAALERSFARIRGFQADPARHARHAVKVLVKYHLMEEREQPLDALLDWAETTPLLRGVWERWPPAGAASPRAWLQAVVADLVNGGALRRDGGVIRDA</sequence>
<dbReference type="CDD" id="cd06262">
    <property type="entry name" value="metallo-hydrolase-like_MBL-fold"/>
    <property type="match status" value="1"/>
</dbReference>
<evidence type="ECO:0000256" key="5">
    <source>
        <dbReference type="ARBA" id="ARBA00012865"/>
    </source>
</evidence>
<evidence type="ECO:0000256" key="11">
    <source>
        <dbReference type="ARBA" id="ARBA00023251"/>
    </source>
</evidence>
<evidence type="ECO:0000256" key="8">
    <source>
        <dbReference type="ARBA" id="ARBA00022764"/>
    </source>
</evidence>
<dbReference type="Pfam" id="PF00753">
    <property type="entry name" value="Lactamase_B"/>
    <property type="match status" value="1"/>
</dbReference>
<evidence type="ECO:0000256" key="1">
    <source>
        <dbReference type="ARBA" id="ARBA00001526"/>
    </source>
</evidence>
<protein>
    <recommendedName>
        <fullName evidence="5">beta-lactamase</fullName>
        <ecNumber evidence="5">3.5.2.6</ecNumber>
    </recommendedName>
</protein>
<keyword evidence="7" id="KW-0732">Signal</keyword>
<dbReference type="SMART" id="SM00849">
    <property type="entry name" value="Lactamase_B"/>
    <property type="match status" value="1"/>
</dbReference>
<keyword evidence="14" id="KW-1185">Reference proteome</keyword>
<feature type="domain" description="Metallo-beta-lactamase" evidence="12">
    <location>
        <begin position="19"/>
        <end position="206"/>
    </location>
</feature>
<dbReference type="OrthoDB" id="2971563at2"/>
<reference evidence="13 14" key="1">
    <citation type="submission" date="2019-01" db="EMBL/GenBank/DDBJ databases">
        <authorList>
            <person name="Chen W.-M."/>
        </authorList>
    </citation>
    <scope>NUCLEOTIDE SEQUENCE [LARGE SCALE GENOMIC DNA]</scope>
    <source>
        <strain evidence="13 14">ICH-3</strain>
    </source>
</reference>
<dbReference type="EMBL" id="SACT01000003">
    <property type="protein sequence ID" value="RVT51560.1"/>
    <property type="molecule type" value="Genomic_DNA"/>
</dbReference>
<dbReference type="SUPFAM" id="SSF56281">
    <property type="entry name" value="Metallo-hydrolase/oxidoreductase"/>
    <property type="match status" value="1"/>
</dbReference>
<evidence type="ECO:0000313" key="14">
    <source>
        <dbReference type="Proteomes" id="UP000288178"/>
    </source>
</evidence>
<comment type="catalytic activity">
    <reaction evidence="1">
        <text>a beta-lactam + H2O = a substituted beta-amino acid</text>
        <dbReference type="Rhea" id="RHEA:20401"/>
        <dbReference type="ChEBI" id="CHEBI:15377"/>
        <dbReference type="ChEBI" id="CHEBI:35627"/>
        <dbReference type="ChEBI" id="CHEBI:140347"/>
        <dbReference type="EC" id="3.5.2.6"/>
    </reaction>
</comment>
<keyword evidence="9 13" id="KW-0378">Hydrolase</keyword>
<dbReference type="PROSITE" id="PS00743">
    <property type="entry name" value="BETA_LACTAMASE_B_1"/>
    <property type="match status" value="1"/>
</dbReference>
<dbReference type="InterPro" id="IPR050855">
    <property type="entry name" value="NDM-1-like"/>
</dbReference>
<comment type="subcellular location">
    <subcellularLocation>
        <location evidence="3">Periplasm</location>
    </subcellularLocation>
</comment>
<evidence type="ECO:0000256" key="4">
    <source>
        <dbReference type="ARBA" id="ARBA00005250"/>
    </source>
</evidence>
<dbReference type="GO" id="GO:0046677">
    <property type="term" value="P:response to antibiotic"/>
    <property type="evidence" value="ECO:0007669"/>
    <property type="project" value="UniProtKB-KW"/>
</dbReference>
<comment type="cofactor">
    <cofactor evidence="2">
        <name>Zn(2+)</name>
        <dbReference type="ChEBI" id="CHEBI:29105"/>
    </cofactor>
</comment>
<dbReference type="GO" id="GO:0008270">
    <property type="term" value="F:zinc ion binding"/>
    <property type="evidence" value="ECO:0007669"/>
    <property type="project" value="InterPro"/>
</dbReference>
<keyword evidence="10" id="KW-0862">Zinc</keyword>
<dbReference type="AlphaFoldDB" id="A0A3S3SCK2"/>
<accession>A0A3S3SCK2</accession>
<proteinExistence type="inferred from homology"/>
<dbReference type="EC" id="3.5.2.6" evidence="5"/>
<dbReference type="InterPro" id="IPR001018">
    <property type="entry name" value="Beta-lactamase_class-B_CS"/>
</dbReference>
<dbReference type="RefSeq" id="WP_128198561.1">
    <property type="nucleotide sequence ID" value="NZ_SACT01000003.1"/>
</dbReference>
<dbReference type="GO" id="GO:0017001">
    <property type="term" value="P:antibiotic catabolic process"/>
    <property type="evidence" value="ECO:0007669"/>
    <property type="project" value="InterPro"/>
</dbReference>
<evidence type="ECO:0000256" key="6">
    <source>
        <dbReference type="ARBA" id="ARBA00022723"/>
    </source>
</evidence>
<gene>
    <name evidence="13" type="ORF">ENE75_12130</name>
</gene>
<comment type="similarity">
    <text evidence="4">Belongs to the metallo-beta-lactamase superfamily. Class-B beta-lactamase family.</text>
</comment>
<name>A0A3S3SCK2_9BURK</name>
<dbReference type="PANTHER" id="PTHR42951:SF14">
    <property type="entry name" value="METALLO-BETA-LACTAMASE SUPERFAMILY PROTEIN"/>
    <property type="match status" value="1"/>
</dbReference>
<organism evidence="13 14">
    <name type="scientific">Rubrivivax albus</name>
    <dbReference type="NCBI Taxonomy" id="2499835"/>
    <lineage>
        <taxon>Bacteria</taxon>
        <taxon>Pseudomonadati</taxon>
        <taxon>Pseudomonadota</taxon>
        <taxon>Betaproteobacteria</taxon>
        <taxon>Burkholderiales</taxon>
        <taxon>Sphaerotilaceae</taxon>
        <taxon>Rubrivivax</taxon>
    </lineage>
</organism>
<dbReference type="InterPro" id="IPR001279">
    <property type="entry name" value="Metallo-B-lactamas"/>
</dbReference>
<keyword evidence="6" id="KW-0479">Metal-binding</keyword>